<dbReference type="Proteomes" id="UP000799776">
    <property type="component" value="Unassembled WGS sequence"/>
</dbReference>
<dbReference type="InterPro" id="IPR000717">
    <property type="entry name" value="PCI_dom"/>
</dbReference>
<dbReference type="OrthoDB" id="10252687at2759"/>
<dbReference type="PANTHER" id="PTHR12732:SF0">
    <property type="entry name" value="PCI DOMAIN-CONTAINING PROTEIN 2"/>
    <property type="match status" value="1"/>
</dbReference>
<comment type="similarity">
    <text evidence="1">Belongs to the CSN12 family.</text>
</comment>
<reference evidence="4" key="1">
    <citation type="journal article" date="2020" name="Stud. Mycol.">
        <title>101 Dothideomycetes genomes: a test case for predicting lifestyles and emergence of pathogens.</title>
        <authorList>
            <person name="Haridas S."/>
            <person name="Albert R."/>
            <person name="Binder M."/>
            <person name="Bloem J."/>
            <person name="Labutti K."/>
            <person name="Salamov A."/>
            <person name="Andreopoulos B."/>
            <person name="Baker S."/>
            <person name="Barry K."/>
            <person name="Bills G."/>
            <person name="Bluhm B."/>
            <person name="Cannon C."/>
            <person name="Castanera R."/>
            <person name="Culley D."/>
            <person name="Daum C."/>
            <person name="Ezra D."/>
            <person name="Gonzalez J."/>
            <person name="Henrissat B."/>
            <person name="Kuo A."/>
            <person name="Liang C."/>
            <person name="Lipzen A."/>
            <person name="Lutzoni F."/>
            <person name="Magnuson J."/>
            <person name="Mondo S."/>
            <person name="Nolan M."/>
            <person name="Ohm R."/>
            <person name="Pangilinan J."/>
            <person name="Park H.-J."/>
            <person name="Ramirez L."/>
            <person name="Alfaro M."/>
            <person name="Sun H."/>
            <person name="Tritt A."/>
            <person name="Yoshinaga Y."/>
            <person name="Zwiers L.-H."/>
            <person name="Turgeon B."/>
            <person name="Goodwin S."/>
            <person name="Spatafora J."/>
            <person name="Crous P."/>
            <person name="Grigoriev I."/>
        </authorList>
    </citation>
    <scope>NUCLEOTIDE SEQUENCE</scope>
    <source>
        <strain evidence="4">CBS 121410</strain>
    </source>
</reference>
<dbReference type="InterPro" id="IPR036388">
    <property type="entry name" value="WH-like_DNA-bd_sf"/>
</dbReference>
<proteinExistence type="inferred from homology"/>
<name>A0A9P4LZA2_9PEZI</name>
<accession>A0A9P4LZA2</accession>
<dbReference type="GO" id="GO:0003690">
    <property type="term" value="F:double-stranded DNA binding"/>
    <property type="evidence" value="ECO:0007669"/>
    <property type="project" value="InterPro"/>
</dbReference>
<dbReference type="InterPro" id="IPR045114">
    <property type="entry name" value="Csn12-like"/>
</dbReference>
<dbReference type="Gene3D" id="1.10.10.10">
    <property type="entry name" value="Winged helix-like DNA-binding domain superfamily/Winged helix DNA-binding domain"/>
    <property type="match status" value="1"/>
</dbReference>
<evidence type="ECO:0000313" key="5">
    <source>
        <dbReference type="Proteomes" id="UP000799776"/>
    </source>
</evidence>
<protein>
    <recommendedName>
        <fullName evidence="2">Protein CSN12 homolog</fullName>
    </recommendedName>
</protein>
<dbReference type="PANTHER" id="PTHR12732">
    <property type="entry name" value="UNCHARACTERIZED PROTEASOME COMPONENT REGION PCI-CONTAINING"/>
    <property type="match status" value="1"/>
</dbReference>
<dbReference type="Pfam" id="PF01399">
    <property type="entry name" value="PCI"/>
    <property type="match status" value="1"/>
</dbReference>
<dbReference type="FunFam" id="1.10.10.10:FF:000366">
    <property type="entry name" value="COP9 signalosome complex subunit"/>
    <property type="match status" value="1"/>
</dbReference>
<organism evidence="4 5">
    <name type="scientific">Saccharata proteae CBS 121410</name>
    <dbReference type="NCBI Taxonomy" id="1314787"/>
    <lineage>
        <taxon>Eukaryota</taxon>
        <taxon>Fungi</taxon>
        <taxon>Dikarya</taxon>
        <taxon>Ascomycota</taxon>
        <taxon>Pezizomycotina</taxon>
        <taxon>Dothideomycetes</taxon>
        <taxon>Dothideomycetes incertae sedis</taxon>
        <taxon>Botryosphaeriales</taxon>
        <taxon>Saccharataceae</taxon>
        <taxon>Saccharata</taxon>
    </lineage>
</organism>
<dbReference type="AlphaFoldDB" id="A0A9P4LZA2"/>
<evidence type="ECO:0000313" key="4">
    <source>
        <dbReference type="EMBL" id="KAF2091153.1"/>
    </source>
</evidence>
<feature type="domain" description="PCI" evidence="3">
    <location>
        <begin position="266"/>
        <end position="469"/>
    </location>
</feature>
<dbReference type="SMART" id="SM00753">
    <property type="entry name" value="PAM"/>
    <property type="match status" value="1"/>
</dbReference>
<keyword evidence="5" id="KW-1185">Reference proteome</keyword>
<sequence>MKNNPLLDSPLLDNPLLDNFIDALAEENGNALADALTPVAPPNDADLLSTFYRSANAFSVDSEIKSFFASNARKVRLSKSETTAWVDIWVAYWKAVGEIFVAEEAARQGKKAANWTKVYEAWRDVVNALHKGYSSAGIPAWTIPCLYVAGKYLRTFAIKADENASKVKGSSTFNVGFQDDEIDSLGKNENLEDAARHISRLFTLCLSDRSPLEDSRKWGLYNITNLQFKTYFKLGSIGLSKNLLRSLQVTQADMPGFESFPKSQRTTFKYYSGVLAFLEEDYVRAEEYLNEAWRLCHKRAQRNRELIMTYLIPCHLLTTHTLPTTTLLEPFPNLQRLFSPLATCIKKGDLAGFDNALLNGEEEFVKRRIYLTLERGRDITLRNLLRKVFLAGGFMPLTEGQTEKDRVRRTRIPVAEFGAALNLSMKRRKGEELETDEVECMLANMIYKNLMKGYIARERGMVVLSKNNAAFPGTGV</sequence>
<dbReference type="EMBL" id="ML978712">
    <property type="protein sequence ID" value="KAF2091153.1"/>
    <property type="molecule type" value="Genomic_DNA"/>
</dbReference>
<dbReference type="GO" id="GO:0003723">
    <property type="term" value="F:RNA binding"/>
    <property type="evidence" value="ECO:0007669"/>
    <property type="project" value="InterPro"/>
</dbReference>
<comment type="caution">
    <text evidence="4">The sequence shown here is derived from an EMBL/GenBank/DDBJ whole genome shotgun (WGS) entry which is preliminary data.</text>
</comment>
<dbReference type="PROSITE" id="PS50250">
    <property type="entry name" value="PCI"/>
    <property type="match status" value="1"/>
</dbReference>
<evidence type="ECO:0000259" key="3">
    <source>
        <dbReference type="PROSITE" id="PS50250"/>
    </source>
</evidence>
<evidence type="ECO:0000256" key="2">
    <source>
        <dbReference type="ARBA" id="ARBA00073854"/>
    </source>
</evidence>
<evidence type="ECO:0000256" key="1">
    <source>
        <dbReference type="ARBA" id="ARBA00025771"/>
    </source>
</evidence>
<gene>
    <name evidence="4" type="ORF">K490DRAFT_33379</name>
</gene>